<dbReference type="NCBIfam" id="TIGR00369">
    <property type="entry name" value="unchar_dom_1"/>
    <property type="match status" value="1"/>
</dbReference>
<protein>
    <submittedName>
        <fullName evidence="4">Hotdog fold thioesterase</fullName>
    </submittedName>
</protein>
<comment type="similarity">
    <text evidence="1">Belongs to the thioesterase PaaI family.</text>
</comment>
<evidence type="ECO:0000313" key="5">
    <source>
        <dbReference type="Proteomes" id="UP001428817"/>
    </source>
</evidence>
<dbReference type="InterPro" id="IPR006683">
    <property type="entry name" value="Thioestr_dom"/>
</dbReference>
<organism evidence="4 5">
    <name type="scientific">Pseudonocardia eucalypti</name>
    <dbReference type="NCBI Taxonomy" id="648755"/>
    <lineage>
        <taxon>Bacteria</taxon>
        <taxon>Bacillati</taxon>
        <taxon>Actinomycetota</taxon>
        <taxon>Actinomycetes</taxon>
        <taxon>Pseudonocardiales</taxon>
        <taxon>Pseudonocardiaceae</taxon>
        <taxon>Pseudonocardia</taxon>
    </lineage>
</organism>
<keyword evidence="5" id="KW-1185">Reference proteome</keyword>
<name>A0ABP9PYB4_9PSEU</name>
<dbReference type="InterPro" id="IPR003736">
    <property type="entry name" value="PAAI_dom"/>
</dbReference>
<evidence type="ECO:0000259" key="3">
    <source>
        <dbReference type="Pfam" id="PF03061"/>
    </source>
</evidence>
<dbReference type="CDD" id="cd03443">
    <property type="entry name" value="PaaI_thioesterase"/>
    <property type="match status" value="1"/>
</dbReference>
<evidence type="ECO:0000256" key="1">
    <source>
        <dbReference type="ARBA" id="ARBA00008324"/>
    </source>
</evidence>
<sequence>MSIQSQNPPLSAISFPDEQLPERMGIQITEIGKDRVVGTMPVAGNRQPFGLLHGGASGVLVETLASVAAAQHTLPERFPVGLELACTHHGSATEGLVTGVATPLHVGRSTSTFEVVLTDGRGKRICTGRLTCMHLDNRPGPRVRPEA</sequence>
<dbReference type="RefSeq" id="WP_185061635.1">
    <property type="nucleotide sequence ID" value="NZ_BAABJP010000008.1"/>
</dbReference>
<dbReference type="InterPro" id="IPR029069">
    <property type="entry name" value="HotDog_dom_sf"/>
</dbReference>
<evidence type="ECO:0000256" key="2">
    <source>
        <dbReference type="ARBA" id="ARBA00022801"/>
    </source>
</evidence>
<feature type="domain" description="Thioesterase" evidence="3">
    <location>
        <begin position="49"/>
        <end position="126"/>
    </location>
</feature>
<accession>A0ABP9PYB4</accession>
<dbReference type="Gene3D" id="3.10.129.10">
    <property type="entry name" value="Hotdog Thioesterase"/>
    <property type="match status" value="1"/>
</dbReference>
<reference evidence="5" key="1">
    <citation type="journal article" date="2019" name="Int. J. Syst. Evol. Microbiol.">
        <title>The Global Catalogue of Microorganisms (GCM) 10K type strain sequencing project: providing services to taxonomists for standard genome sequencing and annotation.</title>
        <authorList>
            <consortium name="The Broad Institute Genomics Platform"/>
            <consortium name="The Broad Institute Genome Sequencing Center for Infectious Disease"/>
            <person name="Wu L."/>
            <person name="Ma J."/>
        </authorList>
    </citation>
    <scope>NUCLEOTIDE SEQUENCE [LARGE SCALE GENOMIC DNA]</scope>
    <source>
        <strain evidence="5">JCM 18303</strain>
    </source>
</reference>
<proteinExistence type="inferred from homology"/>
<dbReference type="Proteomes" id="UP001428817">
    <property type="component" value="Unassembled WGS sequence"/>
</dbReference>
<gene>
    <name evidence="4" type="ORF">GCM10023321_25600</name>
</gene>
<dbReference type="PANTHER" id="PTHR43240">
    <property type="entry name" value="1,4-DIHYDROXY-2-NAPHTHOYL-COA THIOESTERASE 1"/>
    <property type="match status" value="1"/>
</dbReference>
<dbReference type="SUPFAM" id="SSF54637">
    <property type="entry name" value="Thioesterase/thiol ester dehydrase-isomerase"/>
    <property type="match status" value="1"/>
</dbReference>
<dbReference type="Pfam" id="PF03061">
    <property type="entry name" value="4HBT"/>
    <property type="match status" value="1"/>
</dbReference>
<comment type="caution">
    <text evidence="4">The sequence shown here is derived from an EMBL/GenBank/DDBJ whole genome shotgun (WGS) entry which is preliminary data.</text>
</comment>
<dbReference type="EMBL" id="BAABJP010000008">
    <property type="protein sequence ID" value="GAA5154176.1"/>
    <property type="molecule type" value="Genomic_DNA"/>
</dbReference>
<dbReference type="PANTHER" id="PTHR43240:SF5">
    <property type="entry name" value="1,4-DIHYDROXY-2-NAPHTHOYL-COA THIOESTERASE 1"/>
    <property type="match status" value="1"/>
</dbReference>
<keyword evidence="2" id="KW-0378">Hydrolase</keyword>
<evidence type="ECO:0000313" key="4">
    <source>
        <dbReference type="EMBL" id="GAA5154176.1"/>
    </source>
</evidence>